<keyword evidence="2" id="KW-0012">Acyltransferase</keyword>
<evidence type="ECO:0000313" key="5">
    <source>
        <dbReference type="EMBL" id="OAB80164.1"/>
    </source>
</evidence>
<dbReference type="STRING" id="1763537.ULVI_05355"/>
<proteinExistence type="inferred from homology"/>
<keyword evidence="1" id="KW-0808">Transferase</keyword>
<reference evidence="5 6" key="1">
    <citation type="submission" date="2016-02" db="EMBL/GenBank/DDBJ databases">
        <title>Ulvibacter sp. LPB0005, isolated from Thais luteostoma.</title>
        <authorList>
            <person name="Shin S.-K."/>
            <person name="Yi H."/>
        </authorList>
    </citation>
    <scope>NUCLEOTIDE SEQUENCE [LARGE SCALE GENOMIC DNA]</scope>
    <source>
        <strain evidence="5 6">LPB0005</strain>
    </source>
</reference>
<dbReference type="Proteomes" id="UP000077013">
    <property type="component" value="Unassembled WGS sequence"/>
</dbReference>
<dbReference type="SUPFAM" id="SSF55729">
    <property type="entry name" value="Acyl-CoA N-acyltransferases (Nat)"/>
    <property type="match status" value="1"/>
</dbReference>
<dbReference type="PANTHER" id="PTHR43792">
    <property type="entry name" value="GNAT FAMILY, PUTATIVE (AFU_ORTHOLOGUE AFUA_3G00765)-RELATED-RELATED"/>
    <property type="match status" value="1"/>
</dbReference>
<dbReference type="InterPro" id="IPR000182">
    <property type="entry name" value="GNAT_dom"/>
</dbReference>
<evidence type="ECO:0000256" key="2">
    <source>
        <dbReference type="ARBA" id="ARBA00023315"/>
    </source>
</evidence>
<dbReference type="GO" id="GO:0016747">
    <property type="term" value="F:acyltransferase activity, transferring groups other than amino-acyl groups"/>
    <property type="evidence" value="ECO:0007669"/>
    <property type="project" value="InterPro"/>
</dbReference>
<comment type="caution">
    <text evidence="5">The sequence shown here is derived from an EMBL/GenBank/DDBJ whole genome shotgun (WGS) entry which is preliminary data.</text>
</comment>
<gene>
    <name evidence="5" type="ORF">ULVI_05355</name>
</gene>
<dbReference type="RefSeq" id="WP_068590477.1">
    <property type="nucleotide sequence ID" value="NZ_LRXL01000026.1"/>
</dbReference>
<dbReference type="InterPro" id="IPR016181">
    <property type="entry name" value="Acyl_CoA_acyltransferase"/>
</dbReference>
<dbReference type="Gene3D" id="3.40.630.30">
    <property type="match status" value="1"/>
</dbReference>
<dbReference type="EMBL" id="LRXL01000026">
    <property type="protein sequence ID" value="OAB80164.1"/>
    <property type="molecule type" value="Genomic_DNA"/>
</dbReference>
<evidence type="ECO:0000256" key="1">
    <source>
        <dbReference type="ARBA" id="ARBA00022679"/>
    </source>
</evidence>
<comment type="similarity">
    <text evidence="3">Belongs to the acetyltransferase family. RimJ subfamily.</text>
</comment>
<protein>
    <recommendedName>
        <fullName evidence="4">N-acetyltransferase domain-containing protein</fullName>
    </recommendedName>
</protein>
<evidence type="ECO:0000256" key="3">
    <source>
        <dbReference type="ARBA" id="ARBA00038502"/>
    </source>
</evidence>
<dbReference type="OrthoDB" id="883856at2"/>
<dbReference type="InterPro" id="IPR051531">
    <property type="entry name" value="N-acetyltransferase"/>
</dbReference>
<evidence type="ECO:0000259" key="4">
    <source>
        <dbReference type="Pfam" id="PF13302"/>
    </source>
</evidence>
<name>A0A167IZC0_9FLAO</name>
<keyword evidence="6" id="KW-1185">Reference proteome</keyword>
<dbReference type="PANTHER" id="PTHR43792:SF8">
    <property type="entry name" value="[RIBOSOMAL PROTEIN US5]-ALANINE N-ACETYLTRANSFERASE"/>
    <property type="match status" value="1"/>
</dbReference>
<accession>A0A167IZC0</accession>
<dbReference type="Pfam" id="PF13302">
    <property type="entry name" value="Acetyltransf_3"/>
    <property type="match status" value="1"/>
</dbReference>
<sequence>MDKFYNITPFEVSDAFALNDFMMANESRFQRYLPKTLDQNRSAALAAEYVLRKQIEIEKKETITYKIEERSTKNLVGIVILKKIDFNQKQGEIAYGIDASFEGKGITSHAVHHMSNFAFETLGLETLQIIAHKTNIGSCRVAEKNGFSWKKTLKNEFIPDNDLPQDMELFEKYRHE</sequence>
<evidence type="ECO:0000313" key="6">
    <source>
        <dbReference type="Proteomes" id="UP000077013"/>
    </source>
</evidence>
<dbReference type="AlphaFoldDB" id="A0A167IZC0"/>
<feature type="domain" description="N-acetyltransferase" evidence="4">
    <location>
        <begin position="7"/>
        <end position="147"/>
    </location>
</feature>
<organism evidence="5 6">
    <name type="scientific">Cochleicola gelatinilyticus</name>
    <dbReference type="NCBI Taxonomy" id="1763537"/>
    <lineage>
        <taxon>Bacteria</taxon>
        <taxon>Pseudomonadati</taxon>
        <taxon>Bacteroidota</taxon>
        <taxon>Flavobacteriia</taxon>
        <taxon>Flavobacteriales</taxon>
        <taxon>Flavobacteriaceae</taxon>
        <taxon>Cochleicola</taxon>
    </lineage>
</organism>